<dbReference type="GO" id="GO:0003964">
    <property type="term" value="F:RNA-directed DNA polymerase activity"/>
    <property type="evidence" value="ECO:0007669"/>
    <property type="project" value="UniProtKB-KW"/>
</dbReference>
<keyword evidence="4" id="KW-0695">RNA-directed DNA polymerase</keyword>
<reference evidence="4" key="1">
    <citation type="journal article" date="2021" name="Sci. Rep.">
        <title>Diploid genomic architecture of Nitzschia inconspicua, an elite biomass production diatom.</title>
        <authorList>
            <person name="Oliver A."/>
            <person name="Podell S."/>
            <person name="Pinowska A."/>
            <person name="Traller J.C."/>
            <person name="Smith S.R."/>
            <person name="McClure R."/>
            <person name="Beliaev A."/>
            <person name="Bohutskyi P."/>
            <person name="Hill E.A."/>
            <person name="Rabines A."/>
            <person name="Zheng H."/>
            <person name="Allen L.Z."/>
            <person name="Kuo A."/>
            <person name="Grigoriev I.V."/>
            <person name="Allen A.E."/>
            <person name="Hazlebeck D."/>
            <person name="Allen E.E."/>
        </authorList>
    </citation>
    <scope>NUCLEOTIDE SEQUENCE</scope>
    <source>
        <strain evidence="4">Hildebrandi</strain>
    </source>
</reference>
<dbReference type="InterPro" id="IPR041577">
    <property type="entry name" value="RT_RNaseH_2"/>
</dbReference>
<gene>
    <name evidence="4" type="ORF">IV203_036026</name>
</gene>
<protein>
    <submittedName>
        <fullName evidence="4">Reverse transcriptase RNA-dependent DNA polymerase</fullName>
    </submittedName>
</protein>
<dbReference type="InterPro" id="IPR050951">
    <property type="entry name" value="Retrovirus_Pol_polyprotein"/>
</dbReference>
<dbReference type="AlphaFoldDB" id="A0A9K3PV60"/>
<keyword evidence="4" id="KW-0808">Transferase</keyword>
<proteinExistence type="predicted"/>
<feature type="domain" description="Reverse transcriptase/retrotransposon-derived protein RNase H-like" evidence="3">
    <location>
        <begin position="107"/>
        <end position="179"/>
    </location>
</feature>
<evidence type="ECO:0000313" key="5">
    <source>
        <dbReference type="Proteomes" id="UP000693970"/>
    </source>
</evidence>
<organism evidence="4 5">
    <name type="scientific">Nitzschia inconspicua</name>
    <dbReference type="NCBI Taxonomy" id="303405"/>
    <lineage>
        <taxon>Eukaryota</taxon>
        <taxon>Sar</taxon>
        <taxon>Stramenopiles</taxon>
        <taxon>Ochrophyta</taxon>
        <taxon>Bacillariophyta</taxon>
        <taxon>Bacillariophyceae</taxon>
        <taxon>Bacillariophycidae</taxon>
        <taxon>Bacillariales</taxon>
        <taxon>Bacillariaceae</taxon>
        <taxon>Nitzschia</taxon>
    </lineage>
</organism>
<dbReference type="EMBL" id="JAGRRH010000013">
    <property type="protein sequence ID" value="KAG7360927.1"/>
    <property type="molecule type" value="Genomic_DNA"/>
</dbReference>
<dbReference type="PANTHER" id="PTHR37984:SF5">
    <property type="entry name" value="PROTEIN NYNRIN-LIKE"/>
    <property type="match status" value="1"/>
</dbReference>
<dbReference type="Pfam" id="PF17919">
    <property type="entry name" value="RT_RNaseH_2"/>
    <property type="match status" value="1"/>
</dbReference>
<name>A0A9K3PV60_9STRA</name>
<keyword evidence="4" id="KW-0548">Nucleotidyltransferase</keyword>
<comment type="caution">
    <text evidence="4">The sequence shown here is derived from an EMBL/GenBank/DDBJ whole genome shotgun (WGS) entry which is preliminary data.</text>
</comment>
<reference evidence="4" key="2">
    <citation type="submission" date="2021-04" db="EMBL/GenBank/DDBJ databases">
        <authorList>
            <person name="Podell S."/>
        </authorList>
    </citation>
    <scope>NUCLEOTIDE SEQUENCE</scope>
    <source>
        <strain evidence="4">Hildebrandi</strain>
    </source>
</reference>
<keyword evidence="5" id="KW-1185">Reference proteome</keyword>
<dbReference type="CDD" id="cd01647">
    <property type="entry name" value="RT_LTR"/>
    <property type="match status" value="1"/>
</dbReference>
<dbReference type="PANTHER" id="PTHR37984">
    <property type="entry name" value="PROTEIN CBG26694"/>
    <property type="match status" value="1"/>
</dbReference>
<feature type="domain" description="Reverse transcriptase" evidence="2">
    <location>
        <begin position="2"/>
        <end position="78"/>
    </location>
</feature>
<keyword evidence="1" id="KW-0511">Multifunctional enzyme</keyword>
<evidence type="ECO:0000313" key="4">
    <source>
        <dbReference type="EMBL" id="KAG7360927.1"/>
    </source>
</evidence>
<dbReference type="Pfam" id="PF00078">
    <property type="entry name" value="RVT_1"/>
    <property type="match status" value="1"/>
</dbReference>
<sequence>MGISPSPDIAQEIMEKVLHDLFGEVKVYIDDIGCFSTSWDKHMSLLDIVLSRLKDAGFTFNPLKCEWGVKETDFLGHWLTPDGHKPWKKKSQLAPLTSLLGTKVFNWGPEQQKSFQEMKAIVARDALLAYPDNSIPFDIEADASDYQLGAVIKQKGRPIAYYSRKLNSAQHNYTTIKKKNYCRLLKPSASIATFCWAGKYKYIDHKNLTHEMAKFSTQRVLRWRLLFIGATYHYARSLKFYCGCAKPCPVFDPRVGGTTNKQTNKNEMKYKCI</sequence>
<dbReference type="OrthoDB" id="2446696at2759"/>
<evidence type="ECO:0000259" key="2">
    <source>
        <dbReference type="Pfam" id="PF00078"/>
    </source>
</evidence>
<dbReference type="Proteomes" id="UP000693970">
    <property type="component" value="Unassembled WGS sequence"/>
</dbReference>
<dbReference type="InterPro" id="IPR000477">
    <property type="entry name" value="RT_dom"/>
</dbReference>
<accession>A0A9K3PV60</accession>
<evidence type="ECO:0000256" key="1">
    <source>
        <dbReference type="ARBA" id="ARBA00023268"/>
    </source>
</evidence>
<evidence type="ECO:0000259" key="3">
    <source>
        <dbReference type="Pfam" id="PF17919"/>
    </source>
</evidence>